<dbReference type="EMBL" id="JAPDFW010000057">
    <property type="protein sequence ID" value="KAJ5077567.1"/>
    <property type="molecule type" value="Genomic_DNA"/>
</dbReference>
<keyword evidence="4" id="KW-0040">ANK repeat</keyword>
<evidence type="ECO:0000313" key="8">
    <source>
        <dbReference type="Proteomes" id="UP001149090"/>
    </source>
</evidence>
<dbReference type="GO" id="GO:0000145">
    <property type="term" value="C:exocyst"/>
    <property type="evidence" value="ECO:0007669"/>
    <property type="project" value="InterPro"/>
</dbReference>
<dbReference type="InterPro" id="IPR036770">
    <property type="entry name" value="Ankyrin_rpt-contain_sf"/>
</dbReference>
<dbReference type="SUPFAM" id="SSF54695">
    <property type="entry name" value="POZ domain"/>
    <property type="match status" value="1"/>
</dbReference>
<dbReference type="CDD" id="cd18186">
    <property type="entry name" value="BTB_POZ_ZBTB_KLHL-like"/>
    <property type="match status" value="1"/>
</dbReference>
<dbReference type="SUPFAM" id="SSF48403">
    <property type="entry name" value="Ankyrin repeat"/>
    <property type="match status" value="2"/>
</dbReference>
<feature type="repeat" description="ANK" evidence="4">
    <location>
        <begin position="1357"/>
        <end position="1389"/>
    </location>
</feature>
<feature type="repeat" description="ANK" evidence="4">
    <location>
        <begin position="1462"/>
        <end position="1495"/>
    </location>
</feature>
<evidence type="ECO:0000256" key="4">
    <source>
        <dbReference type="PROSITE-ProRule" id="PRU00023"/>
    </source>
</evidence>
<dbReference type="PANTHER" id="PTHR13043:SF1">
    <property type="entry name" value="EXOCYST COMPLEX COMPONENT 2"/>
    <property type="match status" value="1"/>
</dbReference>
<dbReference type="Gene3D" id="3.30.710.10">
    <property type="entry name" value="Potassium Channel Kv1.1, Chain A"/>
    <property type="match status" value="1"/>
</dbReference>
<evidence type="ECO:0000313" key="7">
    <source>
        <dbReference type="EMBL" id="KAJ5077567.1"/>
    </source>
</evidence>
<comment type="similarity">
    <text evidence="1">Belongs to the SEC5 family.</text>
</comment>
<dbReference type="PROSITE" id="PS50088">
    <property type="entry name" value="ANK_REPEAT"/>
    <property type="match status" value="5"/>
</dbReference>
<feature type="region of interest" description="Disordered" evidence="5">
    <location>
        <begin position="695"/>
        <end position="715"/>
    </location>
</feature>
<dbReference type="Pfam" id="PF00651">
    <property type="entry name" value="BTB"/>
    <property type="match status" value="1"/>
</dbReference>
<feature type="compositionally biased region" description="Basic residues" evidence="5">
    <location>
        <begin position="1770"/>
        <end position="1780"/>
    </location>
</feature>
<evidence type="ECO:0000256" key="3">
    <source>
        <dbReference type="ARBA" id="ARBA00022483"/>
    </source>
</evidence>
<feature type="compositionally biased region" description="Acidic residues" evidence="5">
    <location>
        <begin position="362"/>
        <end position="378"/>
    </location>
</feature>
<keyword evidence="3" id="KW-0268">Exocytosis</keyword>
<dbReference type="Pfam" id="PF15469">
    <property type="entry name" value="Sec5"/>
    <property type="match status" value="2"/>
</dbReference>
<dbReference type="SMART" id="SM00248">
    <property type="entry name" value="ANK"/>
    <property type="match status" value="10"/>
</dbReference>
<dbReference type="InterPro" id="IPR000210">
    <property type="entry name" value="BTB/POZ_dom"/>
</dbReference>
<dbReference type="Proteomes" id="UP001149090">
    <property type="component" value="Unassembled WGS sequence"/>
</dbReference>
<evidence type="ECO:0000259" key="6">
    <source>
        <dbReference type="PROSITE" id="PS50097"/>
    </source>
</evidence>
<feature type="repeat" description="ANK" evidence="4">
    <location>
        <begin position="1420"/>
        <end position="1452"/>
    </location>
</feature>
<dbReference type="Pfam" id="PF12796">
    <property type="entry name" value="Ank_2"/>
    <property type="match status" value="3"/>
</dbReference>
<dbReference type="PROSITE" id="PS50297">
    <property type="entry name" value="ANK_REP_REGION"/>
    <property type="match status" value="4"/>
</dbReference>
<feature type="compositionally biased region" description="Basic and acidic residues" evidence="5">
    <location>
        <begin position="1781"/>
        <end position="1795"/>
    </location>
</feature>
<dbReference type="InterPro" id="IPR002110">
    <property type="entry name" value="Ankyrin_rpt"/>
</dbReference>
<sequence length="1795" mass="208677">MFGWDQIDEDQVKEIAKQIQYKENSRFSYDFDMNINSQNSNQNENSLDQKYIGMKGLQGELNEQSPSLSETDLRSENFDCKKYIILTYKNHDFEALQDVKNRLRKVINNDTIALQKLVEEHSERFVATKDGMDELQSYFNNPDLLATQGITKFEARYKKLNSQLQNEFKPIFERKQQTDQMKSALSTVNSYNFLFSLPQQIKEDIRDLRFDQVVRAFRRAREFDYLKQTRIFRKILLQVEREINAFRMKLFKQLENPSTSLKEQEKVVSYLFELGSKKDPVNFYMNQLHLKTKQQLMKNEHDFISKLERYEEKNQYKIPRKTLINNENNNNTTKNSNNNDDEKKKGNEKNQKIDLESTNTDYEQETQDFLEEDEPEEDPQINGLYQKYINKITALIEEQIPKLWLFASSHAENKTGNKAENNVLVVASKLLDDVLEKFAIQIRELFFPKNADQMMIFKKIFQLRFALRESIITLKRALRKVKQASIPGRTGMIFSNLVEELVSKFVASLSEFNIFQCSRLYYRETWERDQTHIKAQDMFVTNLPRIFHQKVSHLLDDIKGVIDGNNDDSVDQLGEAVIEMCYGFIDSMHALSMRSKQRSMDLVNTEKTDNDSVNSIEMESLIQENRKPLSIENETNIYALPFFKIPFELLAGFEYGKLSTLSKSLTPLVSFYSENESLPQLAIGDESKNILSRESTSSLGAEIQEKDTDSQSLMRTNTGDSNKQLLILISNLKYSKDVVFPAISQEINSMFRIQNSFERGFSAVSKLATYLESEIKSRYTAQKTKIINRICKKGILFSGFDPAHFPSPSNIRSYVMELLHELVVVHSEIMSVTQKEEFVSRIMKKLLFNIFLIISECIQEFDELSHNASHQILLETEFISQTLQIYSSEKVTQKISEIRSVVRRFNYIYQQNPHSTKNKNHTNIEDLLQKIHQRTSLQFECFQNISKNYFQKLFQKLFQQSISKISQQNITTKYLNNIQQNIQQNISKIFQEYFKKFQQNISTKYSKNITKIFKQNISTIFNKIFNKVFQKNISKLFQQNISKIFQQNISKISQQNISRIFQKLFQKDSKIYSAIRKQDKDQLIETLNKNTENIDQALFIACEKRVPIYIWEILFSHGLDPNLMKTSPFHQICKTSPSLEIVQLFISNKANIDLQDISKKTPLHEYISKNSPNIEIVKLLCSSINIKMKDNIGRFPLDYFVSGAIDTSDHPFEIFQLLFSENNSFSWIGHSLKKLILLGNWADYIQFCISKMDKKKQKIFIQEIFLRACETTNGNEIIEFCVNSGIDVNSNENLTAIEKAISHGCDDNVTTLLKYQTNFPIQNNETTILHKALNSRISSETFTKILEFSKDVIDLFDAKTPLMLSINNKKFEQAKILIQNGCDLTLKDNESIIHYAARIGSPLEIMKIMFEKGVNLNEKGNAAPLHLACRYGNLDNAKFLIEAGAEINALDWIRGAEVNLLNEETALHLLVRSVSNVDITKYLLDNGADPNIQNGNTTLHLALRKNRVGLEAIKCLLENGAIWEILNVLFILMRGKNAWSYAKKEEVRVLVEKYPSAIQGDFLEFLKRKEFCDLEIDVIGGEKISAHKLIVEARVGRDKMEQFLEILRTMTKEEAEQMMRIVYGGAYMKDKWELELVNQIEEVLGNNWIKLKSETKSLSQDLECLKDSEETKDFTILTEGEVGIKVHQMILVARSELFRGMFLSVKDDSNQVHDYSGKSFETIKEVVSFMYSGYLSQELDPIVLEEMSDAEDYYQLRQKSLSCLLSAYKHKSQKSKKERKEKREQKEEEVKCEIF</sequence>
<dbReference type="PROSITE" id="PS50097">
    <property type="entry name" value="BTB"/>
    <property type="match status" value="1"/>
</dbReference>
<name>A0A9Q0LR86_ANAIG</name>
<evidence type="ECO:0000256" key="1">
    <source>
        <dbReference type="ARBA" id="ARBA00010578"/>
    </source>
</evidence>
<protein>
    <submittedName>
        <fullName evidence="7">Exocyst complex component 2</fullName>
    </submittedName>
</protein>
<comment type="caution">
    <text evidence="7">The sequence shown here is derived from an EMBL/GenBank/DDBJ whole genome shotgun (WGS) entry which is preliminary data.</text>
</comment>
<keyword evidence="2" id="KW-0813">Transport</keyword>
<gene>
    <name evidence="7" type="ORF">M0811_05666</name>
</gene>
<feature type="region of interest" description="Disordered" evidence="5">
    <location>
        <begin position="318"/>
        <end position="378"/>
    </location>
</feature>
<dbReference type="PANTHER" id="PTHR13043">
    <property type="entry name" value="EXOCYST COMPLEX COMPONENT SEC5"/>
    <property type="match status" value="1"/>
</dbReference>
<evidence type="ECO:0000256" key="2">
    <source>
        <dbReference type="ARBA" id="ARBA00022448"/>
    </source>
</evidence>
<dbReference type="Gene3D" id="1.25.40.20">
    <property type="entry name" value="Ankyrin repeat-containing domain"/>
    <property type="match status" value="3"/>
</dbReference>
<dbReference type="SMART" id="SM00225">
    <property type="entry name" value="BTB"/>
    <property type="match status" value="1"/>
</dbReference>
<dbReference type="GO" id="GO:0006887">
    <property type="term" value="P:exocytosis"/>
    <property type="evidence" value="ECO:0007669"/>
    <property type="project" value="UniProtKB-KW"/>
</dbReference>
<dbReference type="GO" id="GO:0006893">
    <property type="term" value="P:Golgi to plasma membrane transport"/>
    <property type="evidence" value="ECO:0007669"/>
    <property type="project" value="InterPro"/>
</dbReference>
<feature type="region of interest" description="Disordered" evidence="5">
    <location>
        <begin position="1770"/>
        <end position="1795"/>
    </location>
</feature>
<feature type="domain" description="BTB" evidence="6">
    <location>
        <begin position="1672"/>
        <end position="1739"/>
    </location>
</feature>
<dbReference type="InterPro" id="IPR011333">
    <property type="entry name" value="SKP1/BTB/POZ_sf"/>
</dbReference>
<keyword evidence="8" id="KW-1185">Reference proteome</keyword>
<evidence type="ECO:0000256" key="5">
    <source>
        <dbReference type="SAM" id="MobiDB-lite"/>
    </source>
</evidence>
<dbReference type="InterPro" id="IPR029175">
    <property type="entry name" value="EXOC2/Sec5"/>
</dbReference>
<accession>A0A9Q0LR86</accession>
<organism evidence="7 8">
    <name type="scientific">Anaeramoeba ignava</name>
    <name type="common">Anaerobic marine amoeba</name>
    <dbReference type="NCBI Taxonomy" id="1746090"/>
    <lineage>
        <taxon>Eukaryota</taxon>
        <taxon>Metamonada</taxon>
        <taxon>Anaeramoebidae</taxon>
        <taxon>Anaeramoeba</taxon>
    </lineage>
</organism>
<proteinExistence type="inferred from homology"/>
<feature type="compositionally biased region" description="Low complexity" evidence="5">
    <location>
        <begin position="325"/>
        <end position="338"/>
    </location>
</feature>
<dbReference type="InterPro" id="IPR039481">
    <property type="entry name" value="EXOC2/Sec5_N_dom"/>
</dbReference>
<dbReference type="OrthoDB" id="26242at2759"/>
<feature type="compositionally biased region" description="Basic and acidic residues" evidence="5">
    <location>
        <begin position="340"/>
        <end position="355"/>
    </location>
</feature>
<reference evidence="7" key="1">
    <citation type="submission" date="2022-10" db="EMBL/GenBank/DDBJ databases">
        <title>Novel sulphate-reducing endosymbionts in the free-living metamonad Anaeramoeba.</title>
        <authorList>
            <person name="Jerlstrom-Hultqvist J."/>
            <person name="Cepicka I."/>
            <person name="Gallot-Lavallee L."/>
            <person name="Salas-Leiva D."/>
            <person name="Curtis B.A."/>
            <person name="Zahonova K."/>
            <person name="Pipaliya S."/>
            <person name="Dacks J."/>
            <person name="Roger A.J."/>
        </authorList>
    </citation>
    <scope>NUCLEOTIDE SEQUENCE</scope>
    <source>
        <strain evidence="7">BMAN</strain>
    </source>
</reference>
<feature type="repeat" description="ANK" evidence="4">
    <location>
        <begin position="1388"/>
        <end position="1421"/>
    </location>
</feature>
<feature type="repeat" description="ANK" evidence="4">
    <location>
        <begin position="1494"/>
        <end position="1521"/>
    </location>
</feature>